<dbReference type="Proteomes" id="UP000789920">
    <property type="component" value="Unassembled WGS sequence"/>
</dbReference>
<protein>
    <submittedName>
        <fullName evidence="1">31612_t:CDS:1</fullName>
    </submittedName>
</protein>
<comment type="caution">
    <text evidence="1">The sequence shown here is derived from an EMBL/GenBank/DDBJ whole genome shotgun (WGS) entry which is preliminary data.</text>
</comment>
<keyword evidence="2" id="KW-1185">Reference proteome</keyword>
<gene>
    <name evidence="1" type="ORF">RPERSI_LOCUS35055</name>
</gene>
<feature type="non-terminal residue" evidence="1">
    <location>
        <position position="180"/>
    </location>
</feature>
<proteinExistence type="predicted"/>
<evidence type="ECO:0000313" key="2">
    <source>
        <dbReference type="Proteomes" id="UP000789920"/>
    </source>
</evidence>
<reference evidence="1" key="1">
    <citation type="submission" date="2021-06" db="EMBL/GenBank/DDBJ databases">
        <authorList>
            <person name="Kallberg Y."/>
            <person name="Tangrot J."/>
            <person name="Rosling A."/>
        </authorList>
    </citation>
    <scope>NUCLEOTIDE SEQUENCE</scope>
    <source>
        <strain evidence="1">MA461A</strain>
    </source>
</reference>
<dbReference type="EMBL" id="CAJVQC010160149">
    <property type="protein sequence ID" value="CAG8848312.1"/>
    <property type="molecule type" value="Genomic_DNA"/>
</dbReference>
<accession>A0ACA9STS2</accession>
<evidence type="ECO:0000313" key="1">
    <source>
        <dbReference type="EMBL" id="CAG8848312.1"/>
    </source>
</evidence>
<feature type="non-terminal residue" evidence="1">
    <location>
        <position position="1"/>
    </location>
</feature>
<name>A0ACA9STS2_9GLOM</name>
<organism evidence="1 2">
    <name type="scientific">Racocetra persica</name>
    <dbReference type="NCBI Taxonomy" id="160502"/>
    <lineage>
        <taxon>Eukaryota</taxon>
        <taxon>Fungi</taxon>
        <taxon>Fungi incertae sedis</taxon>
        <taxon>Mucoromycota</taxon>
        <taxon>Glomeromycotina</taxon>
        <taxon>Glomeromycetes</taxon>
        <taxon>Diversisporales</taxon>
        <taxon>Gigasporaceae</taxon>
        <taxon>Racocetra</taxon>
    </lineage>
</organism>
<sequence length="180" mass="21148">SLWVEFWLKSEPAKKTRGTEVIDRINELEAKFASIKDLIEERKRDLLNIKEGREFARSAHDIRNKLDEVKGKMRKGDTTTDASIQELDALMVDTNKMLNDLESSYAHLISPEAQDTSYREAFKNHKEQYVRVIAWIEEVRVWFKEAERIRLWIDERINTLENVPQVDVFQEGEAPATQQQ</sequence>